<dbReference type="Proteomes" id="UP000652761">
    <property type="component" value="Unassembled WGS sequence"/>
</dbReference>
<dbReference type="EMBL" id="NMUH01001560">
    <property type="protein sequence ID" value="MQL93420.1"/>
    <property type="molecule type" value="Genomic_DNA"/>
</dbReference>
<reference evidence="1" key="1">
    <citation type="submission" date="2017-07" db="EMBL/GenBank/DDBJ databases">
        <title>Taro Niue Genome Assembly and Annotation.</title>
        <authorList>
            <person name="Atibalentja N."/>
            <person name="Keating K."/>
            <person name="Fields C.J."/>
        </authorList>
    </citation>
    <scope>NUCLEOTIDE SEQUENCE</scope>
    <source>
        <strain evidence="1">Niue_2</strain>
        <tissue evidence="1">Leaf</tissue>
    </source>
</reference>
<evidence type="ECO:0000313" key="1">
    <source>
        <dbReference type="EMBL" id="MQL93420.1"/>
    </source>
</evidence>
<protein>
    <submittedName>
        <fullName evidence="1">Uncharacterized protein</fullName>
    </submittedName>
</protein>
<evidence type="ECO:0000313" key="2">
    <source>
        <dbReference type="Proteomes" id="UP000652761"/>
    </source>
</evidence>
<comment type="caution">
    <text evidence="1">The sequence shown here is derived from an EMBL/GenBank/DDBJ whole genome shotgun (WGS) entry which is preliminary data.</text>
</comment>
<name>A0A843VIF1_COLES</name>
<sequence length="84" mass="9831">MHKKTNLRIYEYVLGQNLRLGRVSSKKHIHINTESPLGQNLLKKTYTYKHKIHHPGDLLDGRGEHMHLNAHTHIDLLDMEAFRA</sequence>
<keyword evidence="2" id="KW-1185">Reference proteome</keyword>
<dbReference type="AlphaFoldDB" id="A0A843VIF1"/>
<gene>
    <name evidence="1" type="ORF">Taro_026066</name>
</gene>
<proteinExistence type="predicted"/>
<accession>A0A843VIF1</accession>
<organism evidence="1 2">
    <name type="scientific">Colocasia esculenta</name>
    <name type="common">Wild taro</name>
    <name type="synonym">Arum esculentum</name>
    <dbReference type="NCBI Taxonomy" id="4460"/>
    <lineage>
        <taxon>Eukaryota</taxon>
        <taxon>Viridiplantae</taxon>
        <taxon>Streptophyta</taxon>
        <taxon>Embryophyta</taxon>
        <taxon>Tracheophyta</taxon>
        <taxon>Spermatophyta</taxon>
        <taxon>Magnoliopsida</taxon>
        <taxon>Liliopsida</taxon>
        <taxon>Araceae</taxon>
        <taxon>Aroideae</taxon>
        <taxon>Colocasieae</taxon>
        <taxon>Colocasia</taxon>
    </lineage>
</organism>